<dbReference type="EMBL" id="LVJH01000021">
    <property type="protein sequence ID" value="OAB42417.1"/>
    <property type="molecule type" value="Genomic_DNA"/>
</dbReference>
<dbReference type="Proteomes" id="UP000076967">
    <property type="component" value="Unassembled WGS sequence"/>
</dbReference>
<organism evidence="2 3">
    <name type="scientific">Paenibacillus glacialis</name>
    <dbReference type="NCBI Taxonomy" id="494026"/>
    <lineage>
        <taxon>Bacteria</taxon>
        <taxon>Bacillati</taxon>
        <taxon>Bacillota</taxon>
        <taxon>Bacilli</taxon>
        <taxon>Bacillales</taxon>
        <taxon>Paenibacillaceae</taxon>
        <taxon>Paenibacillus</taxon>
    </lineage>
</organism>
<feature type="transmembrane region" description="Helical" evidence="1">
    <location>
        <begin position="45"/>
        <end position="65"/>
    </location>
</feature>
<sequence>MLQSNEFKIKNPSGIVQIVCFIILLVMMLRIAIYDTRQDNSASLLTYVIYGWILVISIVLVINICRSFMKTSLLRINPESLFINGRTVEANQIKMVMVRGSFKPILGIKPKNNKIVPIHLCFRFLDDEDKGMKELSKWAEENQIPFIHKQFIRWI</sequence>
<keyword evidence="3" id="KW-1185">Reference proteome</keyword>
<keyword evidence="1" id="KW-1133">Transmembrane helix</keyword>
<proteinExistence type="predicted"/>
<gene>
    <name evidence="2" type="ORF">PGLA_12145</name>
</gene>
<evidence type="ECO:0000313" key="3">
    <source>
        <dbReference type="Proteomes" id="UP000076967"/>
    </source>
</evidence>
<evidence type="ECO:0000313" key="2">
    <source>
        <dbReference type="EMBL" id="OAB42417.1"/>
    </source>
</evidence>
<comment type="caution">
    <text evidence="2">The sequence shown here is derived from an EMBL/GenBank/DDBJ whole genome shotgun (WGS) entry which is preliminary data.</text>
</comment>
<reference evidence="2 3" key="1">
    <citation type="submission" date="2016-03" db="EMBL/GenBank/DDBJ databases">
        <title>Draft genome sequence of Paenibacillus glacialis DSM 22343.</title>
        <authorList>
            <person name="Shin S.-K."/>
            <person name="Yi H."/>
        </authorList>
    </citation>
    <scope>NUCLEOTIDE SEQUENCE [LARGE SCALE GENOMIC DNA]</scope>
    <source>
        <strain evidence="2 3">DSM 22343</strain>
    </source>
</reference>
<feature type="transmembrane region" description="Helical" evidence="1">
    <location>
        <begin position="12"/>
        <end position="33"/>
    </location>
</feature>
<name>A0A168KSS5_9BACL</name>
<keyword evidence="1" id="KW-0812">Transmembrane</keyword>
<dbReference type="AlphaFoldDB" id="A0A168KSS5"/>
<evidence type="ECO:0000256" key="1">
    <source>
        <dbReference type="SAM" id="Phobius"/>
    </source>
</evidence>
<protein>
    <submittedName>
        <fullName evidence="2">Uncharacterized protein</fullName>
    </submittedName>
</protein>
<accession>A0A168KSS5</accession>
<keyword evidence="1" id="KW-0472">Membrane</keyword>